<evidence type="ECO:0000313" key="2">
    <source>
        <dbReference type="Proteomes" id="UP001570511"/>
    </source>
</evidence>
<gene>
    <name evidence="1" type="ORF">OS889_03270</name>
</gene>
<sequence length="112" mass="12512">MTLSFTVDDRFHAAAEEWGEQRLMDTEEALETKVEQALLEIEHLVAGVHEVEFTVDGREVRYEPTDDLAAFLESQAAEAGIDEAAVLKLHVDLFASVFLDDDEERPPNAPPT</sequence>
<keyword evidence="2" id="KW-1185">Reference proteome</keyword>
<organism evidence="1 2">
    <name type="scientific">Halobellus rubicundus</name>
    <dbReference type="NCBI Taxonomy" id="2996466"/>
    <lineage>
        <taxon>Archaea</taxon>
        <taxon>Methanobacteriati</taxon>
        <taxon>Methanobacteriota</taxon>
        <taxon>Stenosarchaea group</taxon>
        <taxon>Halobacteria</taxon>
        <taxon>Halobacteriales</taxon>
        <taxon>Haloferacaceae</taxon>
        <taxon>Halobellus</taxon>
    </lineage>
</organism>
<comment type="caution">
    <text evidence="1">The sequence shown here is derived from an EMBL/GenBank/DDBJ whole genome shotgun (WGS) entry which is preliminary data.</text>
</comment>
<protein>
    <submittedName>
        <fullName evidence="1">Uncharacterized protein</fullName>
    </submittedName>
</protein>
<dbReference type="RefSeq" id="WP_372387234.1">
    <property type="nucleotide sequence ID" value="NZ_JBGNYA010000001.1"/>
</dbReference>
<name>A0ABD5M993_9EURY</name>
<dbReference type="AlphaFoldDB" id="A0ABD5M993"/>
<proteinExistence type="predicted"/>
<accession>A0ABD5M993</accession>
<dbReference type="Proteomes" id="UP001570511">
    <property type="component" value="Unassembled WGS sequence"/>
</dbReference>
<reference evidence="1 2" key="1">
    <citation type="submission" date="2024-08" db="EMBL/GenBank/DDBJ databases">
        <title>Halobellus sp. MBLA0158 whole genome sequence.</title>
        <authorList>
            <person name="Hwang C.Y."/>
            <person name="Cho E.-S."/>
            <person name="Seo M.-J."/>
        </authorList>
    </citation>
    <scope>NUCLEOTIDE SEQUENCE [LARGE SCALE GENOMIC DNA]</scope>
    <source>
        <strain evidence="1 2">MBLA0158</strain>
    </source>
</reference>
<dbReference type="EMBL" id="JBGNYA010000001">
    <property type="protein sequence ID" value="MFA1610026.1"/>
    <property type="molecule type" value="Genomic_DNA"/>
</dbReference>
<evidence type="ECO:0000313" key="1">
    <source>
        <dbReference type="EMBL" id="MFA1610026.1"/>
    </source>
</evidence>